<dbReference type="InterPro" id="IPR013097">
    <property type="entry name" value="Dabb"/>
</dbReference>
<evidence type="ECO:0000313" key="3">
    <source>
        <dbReference type="Proteomes" id="UP000190395"/>
    </source>
</evidence>
<protein>
    <submittedName>
        <fullName evidence="2">Stress responsive A/B Barrel Domain</fullName>
    </submittedName>
</protein>
<sequence length="105" mass="12603">MKHCILVKFVPEISKKIENSFIEQIQELFNTATTEINGVHYVKIYKCCIKRENRADIMIEMDMDKEALEAYDSSDAHLIWKREYSRFIEEKTIFDFDDTKPFKKQ</sequence>
<dbReference type="Proteomes" id="UP000190395">
    <property type="component" value="Unassembled WGS sequence"/>
</dbReference>
<dbReference type="GeneID" id="303367464"/>
<dbReference type="Gene3D" id="3.30.70.100">
    <property type="match status" value="1"/>
</dbReference>
<dbReference type="InterPro" id="IPR011008">
    <property type="entry name" value="Dimeric_a/b-barrel"/>
</dbReference>
<dbReference type="Pfam" id="PF07876">
    <property type="entry name" value="Dabb"/>
    <property type="match status" value="1"/>
</dbReference>
<dbReference type="AlphaFoldDB" id="A0A1T4NHJ8"/>
<dbReference type="STRING" id="225004.SAMN02745152_01222"/>
<reference evidence="2 3" key="1">
    <citation type="submission" date="2017-02" db="EMBL/GenBank/DDBJ databases">
        <authorList>
            <person name="Peterson S.W."/>
        </authorList>
    </citation>
    <scope>NUCLEOTIDE SEQUENCE [LARGE SCALE GENOMIC DNA]</scope>
    <source>
        <strain evidence="2 3">ATCC BAA-909</strain>
    </source>
</reference>
<accession>A0A1T4NHJ8</accession>
<keyword evidence="3" id="KW-1185">Reference proteome</keyword>
<name>A0A1T4NHJ8_9SPIR</name>
<evidence type="ECO:0000313" key="2">
    <source>
        <dbReference type="EMBL" id="SJZ78791.1"/>
    </source>
</evidence>
<evidence type="ECO:0000259" key="1">
    <source>
        <dbReference type="Pfam" id="PF07876"/>
    </source>
</evidence>
<dbReference type="EMBL" id="FUXC01000006">
    <property type="protein sequence ID" value="SJZ78791.1"/>
    <property type="molecule type" value="Genomic_DNA"/>
</dbReference>
<dbReference type="SUPFAM" id="SSF54909">
    <property type="entry name" value="Dimeric alpha+beta barrel"/>
    <property type="match status" value="1"/>
</dbReference>
<feature type="domain" description="Stress-response A/B barrel" evidence="1">
    <location>
        <begin position="2"/>
        <end position="97"/>
    </location>
</feature>
<gene>
    <name evidence="2" type="ORF">SAMN02745152_01222</name>
</gene>
<dbReference type="OrthoDB" id="1956323at2"/>
<organism evidence="2 3">
    <name type="scientific">Treponema berlinense</name>
    <dbReference type="NCBI Taxonomy" id="225004"/>
    <lineage>
        <taxon>Bacteria</taxon>
        <taxon>Pseudomonadati</taxon>
        <taxon>Spirochaetota</taxon>
        <taxon>Spirochaetia</taxon>
        <taxon>Spirochaetales</taxon>
        <taxon>Treponemataceae</taxon>
        <taxon>Treponema</taxon>
    </lineage>
</organism>
<proteinExistence type="predicted"/>
<dbReference type="RefSeq" id="WP_078930968.1">
    <property type="nucleotide sequence ID" value="NZ_CAMCOW010000001.1"/>
</dbReference>